<gene>
    <name evidence="1" type="ORF">K7X08_032628</name>
</gene>
<dbReference type="EMBL" id="JAJAGQ010000013">
    <property type="protein sequence ID" value="KAJ8546554.1"/>
    <property type="molecule type" value="Genomic_DNA"/>
</dbReference>
<evidence type="ECO:0000313" key="2">
    <source>
        <dbReference type="Proteomes" id="UP001152561"/>
    </source>
</evidence>
<organism evidence="1 2">
    <name type="scientific">Anisodus acutangulus</name>
    <dbReference type="NCBI Taxonomy" id="402998"/>
    <lineage>
        <taxon>Eukaryota</taxon>
        <taxon>Viridiplantae</taxon>
        <taxon>Streptophyta</taxon>
        <taxon>Embryophyta</taxon>
        <taxon>Tracheophyta</taxon>
        <taxon>Spermatophyta</taxon>
        <taxon>Magnoliopsida</taxon>
        <taxon>eudicotyledons</taxon>
        <taxon>Gunneridae</taxon>
        <taxon>Pentapetalae</taxon>
        <taxon>asterids</taxon>
        <taxon>lamiids</taxon>
        <taxon>Solanales</taxon>
        <taxon>Solanaceae</taxon>
        <taxon>Solanoideae</taxon>
        <taxon>Hyoscyameae</taxon>
        <taxon>Anisodus</taxon>
    </lineage>
</organism>
<proteinExistence type="predicted"/>
<keyword evidence="2" id="KW-1185">Reference proteome</keyword>
<sequence>MQNRFDLLDSVEENEHIGVNQHNGGVGITKGNEGNNAEKIEIGADEIVKNTAKNVDRVDKSDDLQASKEIDDEITNVVDGNADQIDKIGELQASNEEEEHTIDEATEPNKVQEHHYGVVNNEDTLIEHELIQKGVSSSNEEVQHSKASSKIKINKEAGSYPIKQVVDPNITSGAMNFTNTNVEIQSVVVVRKNSPNKVLHDLVSHNISISMEVNVLLGDDEDK</sequence>
<reference evidence="2" key="1">
    <citation type="journal article" date="2023" name="Proc. Natl. Acad. Sci. U.S.A.">
        <title>Genomic and structural basis for evolution of tropane alkaloid biosynthesis.</title>
        <authorList>
            <person name="Wanga Y.-J."/>
            <person name="Taina T."/>
            <person name="Yua J.-Y."/>
            <person name="Lia J."/>
            <person name="Xua B."/>
            <person name="Chenc J."/>
            <person name="D'Auriad J.C."/>
            <person name="Huanga J.-P."/>
            <person name="Huanga S.-X."/>
        </authorList>
    </citation>
    <scope>NUCLEOTIDE SEQUENCE [LARGE SCALE GENOMIC DNA]</scope>
    <source>
        <strain evidence="2">cv. KIB-2019</strain>
    </source>
</reference>
<dbReference type="Proteomes" id="UP001152561">
    <property type="component" value="Unassembled WGS sequence"/>
</dbReference>
<comment type="caution">
    <text evidence="1">The sequence shown here is derived from an EMBL/GenBank/DDBJ whole genome shotgun (WGS) entry which is preliminary data.</text>
</comment>
<evidence type="ECO:0000313" key="1">
    <source>
        <dbReference type="EMBL" id="KAJ8546554.1"/>
    </source>
</evidence>
<dbReference type="AlphaFoldDB" id="A0A9Q1R7X2"/>
<name>A0A9Q1R7X2_9SOLA</name>
<protein>
    <submittedName>
        <fullName evidence="1">Uncharacterized protein</fullName>
    </submittedName>
</protein>
<accession>A0A9Q1R7X2</accession>